<dbReference type="Gene3D" id="3.40.50.2300">
    <property type="match status" value="2"/>
</dbReference>
<name>A0A401JFH3_9PROT</name>
<organism evidence="3 4">
    <name type="scientific">Sulfuriferula multivorans</name>
    <dbReference type="NCBI Taxonomy" id="1559896"/>
    <lineage>
        <taxon>Bacteria</taxon>
        <taxon>Pseudomonadati</taxon>
        <taxon>Pseudomonadota</taxon>
        <taxon>Betaproteobacteria</taxon>
        <taxon>Nitrosomonadales</taxon>
        <taxon>Sulfuricellaceae</taxon>
        <taxon>Sulfuriferula</taxon>
    </lineage>
</organism>
<evidence type="ECO:0000259" key="2">
    <source>
        <dbReference type="Pfam" id="PF02608"/>
    </source>
</evidence>
<gene>
    <name evidence="3" type="ORF">SFMTTN_2202</name>
</gene>
<sequence length="305" mass="33176">MEKALTGKVKTTYVENVPESADAERVIRQLAADGNKIIFTTSFGFMNPTLKVAQSFPNTDFAHATGYKMAKNVAIYQARSWEGAYMLGVLAGKMTKSNILGFVGSYPVPEVIRNIDAYTLGAQSVNPKIKTKVIWVSSWYDPARERQAAETMIAQGADVLSQNTDSPAVIQTAEEKGVYAFGWDSDMAKFGPKAQLVASTLNWSRYYTDSVKQVLAGTWKPTDTLWGMKEGMVVLTPLSSAVPPAVAKLFNEKKQAIIDGKLMPFAGPIKDQAGIVKVATGAVMPLKELMSLNFYVQGVEGSIPK</sequence>
<comment type="caution">
    <text evidence="3">The sequence shown here is derived from an EMBL/GenBank/DDBJ whole genome shotgun (WGS) entry which is preliminary data.</text>
</comment>
<proteinExistence type="predicted"/>
<keyword evidence="1" id="KW-0732">Signal</keyword>
<dbReference type="Proteomes" id="UP000286806">
    <property type="component" value="Unassembled WGS sequence"/>
</dbReference>
<reference evidence="3 4" key="1">
    <citation type="journal article" date="2019" name="Front. Microbiol.">
        <title>Genomes of Neutrophilic Sulfur-Oxidizing Chemolithoautotrophs Representing 9 Proteobacterial Species From 8 Genera.</title>
        <authorList>
            <person name="Watanabe T."/>
            <person name="Kojima H."/>
            <person name="Umezawa K."/>
            <person name="Hori C."/>
            <person name="Takasuka T.E."/>
            <person name="Kato Y."/>
            <person name="Fukui M."/>
        </authorList>
    </citation>
    <scope>NUCLEOTIDE SEQUENCE [LARGE SCALE GENOMIC DNA]</scope>
    <source>
        <strain evidence="3 4">TTN</strain>
    </source>
</reference>
<dbReference type="InterPro" id="IPR028082">
    <property type="entry name" value="Peripla_BP_I"/>
</dbReference>
<feature type="domain" description="ABC transporter substrate-binding protein PnrA-like" evidence="2">
    <location>
        <begin position="8"/>
        <end position="257"/>
    </location>
</feature>
<evidence type="ECO:0000256" key="1">
    <source>
        <dbReference type="ARBA" id="ARBA00022729"/>
    </source>
</evidence>
<dbReference type="InterPro" id="IPR003760">
    <property type="entry name" value="PnrA-like"/>
</dbReference>
<dbReference type="GO" id="GO:0005886">
    <property type="term" value="C:plasma membrane"/>
    <property type="evidence" value="ECO:0007669"/>
    <property type="project" value="InterPro"/>
</dbReference>
<dbReference type="PANTHER" id="PTHR43208:SF1">
    <property type="entry name" value="ABC TRANSPORTER SUBSTRATE-BINDING PROTEIN"/>
    <property type="match status" value="1"/>
</dbReference>
<evidence type="ECO:0000313" key="3">
    <source>
        <dbReference type="EMBL" id="GBL46389.1"/>
    </source>
</evidence>
<dbReference type="InterPro" id="IPR052910">
    <property type="entry name" value="ABC-Purine-Binding"/>
</dbReference>
<dbReference type="Pfam" id="PF02608">
    <property type="entry name" value="Bmp"/>
    <property type="match status" value="1"/>
</dbReference>
<dbReference type="AlphaFoldDB" id="A0A401JFH3"/>
<dbReference type="EMBL" id="BGOW01000018">
    <property type="protein sequence ID" value="GBL46389.1"/>
    <property type="molecule type" value="Genomic_DNA"/>
</dbReference>
<keyword evidence="4" id="KW-1185">Reference proteome</keyword>
<protein>
    <submittedName>
        <fullName evidence="3">Nucleoside ABC transporter, periplasmic nucleoside-binding protein</fullName>
    </submittedName>
</protein>
<accession>A0A401JFH3</accession>
<evidence type="ECO:0000313" key="4">
    <source>
        <dbReference type="Proteomes" id="UP000286806"/>
    </source>
</evidence>
<dbReference type="CDD" id="cd19963">
    <property type="entry name" value="PBP1_BMP-like"/>
    <property type="match status" value="1"/>
</dbReference>
<dbReference type="PANTHER" id="PTHR43208">
    <property type="entry name" value="ABC TRANSPORTER SUBSTRATE-BINDING PROTEIN"/>
    <property type="match status" value="1"/>
</dbReference>
<dbReference type="SUPFAM" id="SSF53822">
    <property type="entry name" value="Periplasmic binding protein-like I"/>
    <property type="match status" value="1"/>
</dbReference>